<accession>A0ABV7CBN1</accession>
<proteinExistence type="inferred from homology"/>
<keyword evidence="4" id="KW-1185">Reference proteome</keyword>
<gene>
    <name evidence="3" type="ORF">ACFODT_12185</name>
</gene>
<dbReference type="Proteomes" id="UP001595384">
    <property type="component" value="Unassembled WGS sequence"/>
</dbReference>
<sequence length="80" mass="8710">MHAGLEKVIQSISEINDISAQIATAAEEQTSVTQDVSRNMNALNDIVNNLASNGDKTVSGMRTVADVNHQLTEIIQRFKI</sequence>
<reference evidence="4" key="1">
    <citation type="journal article" date="2019" name="Int. J. Syst. Evol. Microbiol.">
        <title>The Global Catalogue of Microorganisms (GCM) 10K type strain sequencing project: providing services to taxonomists for standard genome sequencing and annotation.</title>
        <authorList>
            <consortium name="The Broad Institute Genomics Platform"/>
            <consortium name="The Broad Institute Genome Sequencing Center for Infectious Disease"/>
            <person name="Wu L."/>
            <person name="Ma J."/>
        </authorList>
    </citation>
    <scope>NUCLEOTIDE SEQUENCE [LARGE SCALE GENOMIC DNA]</scope>
    <source>
        <strain evidence="4">KCTC 62784</strain>
    </source>
</reference>
<name>A0ABV7CBN1_9VIBR</name>
<dbReference type="EMBL" id="JBHRSE010000081">
    <property type="protein sequence ID" value="MFC3024584.1"/>
    <property type="molecule type" value="Genomic_DNA"/>
</dbReference>
<dbReference type="Gene3D" id="1.10.287.950">
    <property type="entry name" value="Methyl-accepting chemotaxis protein"/>
    <property type="match status" value="1"/>
</dbReference>
<evidence type="ECO:0000313" key="4">
    <source>
        <dbReference type="Proteomes" id="UP001595384"/>
    </source>
</evidence>
<evidence type="ECO:0000256" key="1">
    <source>
        <dbReference type="ARBA" id="ARBA00029447"/>
    </source>
</evidence>
<comment type="similarity">
    <text evidence="1">Belongs to the methyl-accepting chemotaxis (MCP) protein family.</text>
</comment>
<feature type="domain" description="T-SNARE coiled-coil homology" evidence="2">
    <location>
        <begin position="1"/>
        <end position="57"/>
    </location>
</feature>
<dbReference type="InterPro" id="IPR000727">
    <property type="entry name" value="T_SNARE_dom"/>
</dbReference>
<evidence type="ECO:0000259" key="2">
    <source>
        <dbReference type="PROSITE" id="PS50192"/>
    </source>
</evidence>
<protein>
    <recommendedName>
        <fullName evidence="2">t-SNARE coiled-coil homology domain-containing protein</fullName>
    </recommendedName>
</protein>
<evidence type="ECO:0000313" key="3">
    <source>
        <dbReference type="EMBL" id="MFC3024584.1"/>
    </source>
</evidence>
<comment type="caution">
    <text evidence="3">The sequence shown here is derived from an EMBL/GenBank/DDBJ whole genome shotgun (WGS) entry which is preliminary data.</text>
</comment>
<dbReference type="SUPFAM" id="SSF58104">
    <property type="entry name" value="Methyl-accepting chemotaxis protein (MCP) signaling domain"/>
    <property type="match status" value="1"/>
</dbReference>
<organism evidence="3 4">
    <name type="scientific">Vibrio zhugei</name>
    <dbReference type="NCBI Taxonomy" id="2479546"/>
    <lineage>
        <taxon>Bacteria</taxon>
        <taxon>Pseudomonadati</taxon>
        <taxon>Pseudomonadota</taxon>
        <taxon>Gammaproteobacteria</taxon>
        <taxon>Vibrionales</taxon>
        <taxon>Vibrionaceae</taxon>
        <taxon>Vibrio</taxon>
    </lineage>
</organism>
<dbReference type="PROSITE" id="PS50192">
    <property type="entry name" value="T_SNARE"/>
    <property type="match status" value="1"/>
</dbReference>
<dbReference type="RefSeq" id="WP_241967593.1">
    <property type="nucleotide sequence ID" value="NZ_AP024912.1"/>
</dbReference>